<evidence type="ECO:0000313" key="1">
    <source>
        <dbReference type="EMBL" id="PKU47584.1"/>
    </source>
</evidence>
<evidence type="ECO:0000313" key="2">
    <source>
        <dbReference type="Proteomes" id="UP000233556"/>
    </source>
</evidence>
<reference evidence="2" key="1">
    <citation type="submission" date="2017-11" db="EMBL/GenBank/DDBJ databases">
        <authorList>
            <person name="Lima N.C."/>
            <person name="Parody-Merino A.M."/>
            <person name="Battley P.F."/>
            <person name="Fidler A.E."/>
            <person name="Prosdocimi F."/>
        </authorList>
    </citation>
    <scope>NUCLEOTIDE SEQUENCE [LARGE SCALE GENOMIC DNA]</scope>
</reference>
<accession>A0A2I0UNG6</accession>
<reference evidence="2" key="2">
    <citation type="submission" date="2017-12" db="EMBL/GenBank/DDBJ databases">
        <title>Genome sequence of the Bar-tailed Godwit (Limosa lapponica baueri).</title>
        <authorList>
            <person name="Lima N.C.B."/>
            <person name="Parody-Merino A.M."/>
            <person name="Battley P.F."/>
            <person name="Fidler A.E."/>
            <person name="Prosdocimi F."/>
        </authorList>
    </citation>
    <scope>NUCLEOTIDE SEQUENCE [LARGE SCALE GENOMIC DNA]</scope>
</reference>
<protein>
    <recommendedName>
        <fullName evidence="3">Reverse transcriptase domain-containing protein</fullName>
    </recommendedName>
</protein>
<keyword evidence="2" id="KW-1185">Reference proteome</keyword>
<dbReference type="OrthoDB" id="10063195at2759"/>
<organism evidence="1 2">
    <name type="scientific">Limosa lapponica baueri</name>
    <dbReference type="NCBI Taxonomy" id="1758121"/>
    <lineage>
        <taxon>Eukaryota</taxon>
        <taxon>Metazoa</taxon>
        <taxon>Chordata</taxon>
        <taxon>Craniata</taxon>
        <taxon>Vertebrata</taxon>
        <taxon>Euteleostomi</taxon>
        <taxon>Archelosauria</taxon>
        <taxon>Archosauria</taxon>
        <taxon>Dinosauria</taxon>
        <taxon>Saurischia</taxon>
        <taxon>Theropoda</taxon>
        <taxon>Coelurosauria</taxon>
        <taxon>Aves</taxon>
        <taxon>Neognathae</taxon>
        <taxon>Neoaves</taxon>
        <taxon>Charadriiformes</taxon>
        <taxon>Scolopacidae</taxon>
        <taxon>Limosa</taxon>
    </lineage>
</organism>
<evidence type="ECO:0008006" key="3">
    <source>
        <dbReference type="Google" id="ProtNLM"/>
    </source>
</evidence>
<dbReference type="PANTHER" id="PTHR33332">
    <property type="entry name" value="REVERSE TRANSCRIPTASE DOMAIN-CONTAINING PROTEIN"/>
    <property type="match status" value="1"/>
</dbReference>
<proteinExistence type="predicted"/>
<dbReference type="AlphaFoldDB" id="A0A2I0UNG6"/>
<name>A0A2I0UNG6_LIMLA</name>
<sequence>MKQLILDAISRHTKDKKVISSSQHGATKRKSCSTNLITFYNEVIGSIDEGRAVDIVYLDFSKTFDHVSHKIFVERLLKYELDEHTHFLSL</sequence>
<dbReference type="EMBL" id="KZ505675">
    <property type="protein sequence ID" value="PKU47584.1"/>
    <property type="molecule type" value="Genomic_DNA"/>
</dbReference>
<gene>
    <name evidence="1" type="ORF">llap_2128</name>
</gene>
<dbReference type="Proteomes" id="UP000233556">
    <property type="component" value="Unassembled WGS sequence"/>
</dbReference>